<feature type="region of interest" description="Disordered" evidence="8">
    <location>
        <begin position="49"/>
        <end position="135"/>
    </location>
</feature>
<keyword evidence="7" id="KW-0175">Coiled coil</keyword>
<evidence type="ECO:0000313" key="9">
    <source>
        <dbReference type="EMBL" id="GFY57425.1"/>
    </source>
</evidence>
<keyword evidence="5" id="KW-0963">Cytoplasm</keyword>
<evidence type="ECO:0000256" key="1">
    <source>
        <dbReference type="ARBA" id="ARBA00004496"/>
    </source>
</evidence>
<dbReference type="OrthoDB" id="9909311at2759"/>
<evidence type="ECO:0000256" key="6">
    <source>
        <dbReference type="ARBA" id="ARBA00023034"/>
    </source>
</evidence>
<sequence length="346" mass="39413">MASEKWAGFTDEDIEKIKTNSSNKNSTLLKESAGPLKIKEIAAKTVKDKDFFTDSSKDETSDSDPDLKRKPLKSKRNSKPKEFPVSDRILNETSEYNKLPLEKNAADLSDDSNKSSGHSEQENHSEKAVENEQTSGLGELELFEMRRKRIEADNARRRALINKAITDKKMQTQAEAVKLAKITQELNRLDSILSADVSILRDYIEEASLDFTKAEKRYLKAEKEFIEAKLQLYEKMQRKEQLTEHLCAIIEQNENRKANKLVELMRQLEMEAIIEDYEVNDPQPILSKFLSQTGINGKTLKPSQKMTSDGSIHDDAISDTSNEHNQESEVCRNSMENENFGTENST</sequence>
<proteinExistence type="inferred from homology"/>
<keyword evidence="10" id="KW-1185">Reference proteome</keyword>
<keyword evidence="6" id="KW-0333">Golgi apparatus</keyword>
<dbReference type="InterPro" id="IPR007033">
    <property type="entry name" value="GORAB"/>
</dbReference>
<feature type="compositionally biased region" description="Basic and acidic residues" evidence="8">
    <location>
        <begin position="311"/>
        <end position="330"/>
    </location>
</feature>
<feature type="compositionally biased region" description="Polar residues" evidence="8">
    <location>
        <begin position="334"/>
        <end position="346"/>
    </location>
</feature>
<organism evidence="9 10">
    <name type="scientific">Trichonephila inaurata madagascariensis</name>
    <dbReference type="NCBI Taxonomy" id="2747483"/>
    <lineage>
        <taxon>Eukaryota</taxon>
        <taxon>Metazoa</taxon>
        <taxon>Ecdysozoa</taxon>
        <taxon>Arthropoda</taxon>
        <taxon>Chelicerata</taxon>
        <taxon>Arachnida</taxon>
        <taxon>Araneae</taxon>
        <taxon>Araneomorphae</taxon>
        <taxon>Entelegynae</taxon>
        <taxon>Araneoidea</taxon>
        <taxon>Nephilidae</taxon>
        <taxon>Trichonephila</taxon>
        <taxon>Trichonephila inaurata</taxon>
    </lineage>
</organism>
<comment type="similarity">
    <text evidence="3">Belongs to the GORAB family.</text>
</comment>
<protein>
    <recommendedName>
        <fullName evidence="4">RAB6-interacting golgin</fullName>
    </recommendedName>
</protein>
<dbReference type="Pfam" id="PF04949">
    <property type="entry name" value="Transcrip_act"/>
    <property type="match status" value="1"/>
</dbReference>
<feature type="compositionally biased region" description="Basic and acidic residues" evidence="8">
    <location>
        <begin position="49"/>
        <end position="69"/>
    </location>
</feature>
<evidence type="ECO:0000256" key="7">
    <source>
        <dbReference type="ARBA" id="ARBA00023054"/>
    </source>
</evidence>
<comment type="subcellular location">
    <subcellularLocation>
        <location evidence="1">Cytoplasm</location>
    </subcellularLocation>
    <subcellularLocation>
        <location evidence="2">Golgi apparatus</location>
    </subcellularLocation>
</comment>
<dbReference type="PANTHER" id="PTHR21470">
    <property type="entry name" value="RAB6-INTERACTING PROTEIN GORAB"/>
    <property type="match status" value="1"/>
</dbReference>
<dbReference type="Proteomes" id="UP000886998">
    <property type="component" value="Unassembled WGS sequence"/>
</dbReference>
<dbReference type="EMBL" id="BMAV01011510">
    <property type="protein sequence ID" value="GFY57425.1"/>
    <property type="molecule type" value="Genomic_DNA"/>
</dbReference>
<comment type="caution">
    <text evidence="9">The sequence shown here is derived from an EMBL/GenBank/DDBJ whole genome shotgun (WGS) entry which is preliminary data.</text>
</comment>
<feature type="compositionally biased region" description="Basic and acidic residues" evidence="8">
    <location>
        <begin position="100"/>
        <end position="130"/>
    </location>
</feature>
<dbReference type="AlphaFoldDB" id="A0A8X6XPD3"/>
<dbReference type="PANTHER" id="PTHR21470:SF2">
    <property type="entry name" value="RAB6-INTERACTING GOLGIN"/>
    <property type="match status" value="1"/>
</dbReference>
<evidence type="ECO:0000313" key="10">
    <source>
        <dbReference type="Proteomes" id="UP000886998"/>
    </source>
</evidence>
<dbReference type="GO" id="GO:1905515">
    <property type="term" value="P:non-motile cilium assembly"/>
    <property type="evidence" value="ECO:0007669"/>
    <property type="project" value="TreeGrafter"/>
</dbReference>
<accession>A0A8X6XPD3</accession>
<name>A0A8X6XPD3_9ARAC</name>
<feature type="region of interest" description="Disordered" evidence="8">
    <location>
        <begin position="297"/>
        <end position="346"/>
    </location>
</feature>
<evidence type="ECO:0000256" key="3">
    <source>
        <dbReference type="ARBA" id="ARBA00005599"/>
    </source>
</evidence>
<feature type="compositionally biased region" description="Polar residues" evidence="8">
    <location>
        <begin position="297"/>
        <end position="310"/>
    </location>
</feature>
<reference evidence="9" key="1">
    <citation type="submission" date="2020-08" db="EMBL/GenBank/DDBJ databases">
        <title>Multicomponent nature underlies the extraordinary mechanical properties of spider dragline silk.</title>
        <authorList>
            <person name="Kono N."/>
            <person name="Nakamura H."/>
            <person name="Mori M."/>
            <person name="Yoshida Y."/>
            <person name="Ohtoshi R."/>
            <person name="Malay A.D."/>
            <person name="Moran D.A.P."/>
            <person name="Tomita M."/>
            <person name="Numata K."/>
            <person name="Arakawa K."/>
        </authorList>
    </citation>
    <scope>NUCLEOTIDE SEQUENCE</scope>
</reference>
<gene>
    <name evidence="9" type="primary">gorab</name>
    <name evidence="9" type="ORF">TNIN_172261</name>
</gene>
<evidence type="ECO:0000256" key="4">
    <source>
        <dbReference type="ARBA" id="ARBA00014130"/>
    </source>
</evidence>
<evidence type="ECO:0000256" key="8">
    <source>
        <dbReference type="SAM" id="MobiDB-lite"/>
    </source>
</evidence>
<feature type="compositionally biased region" description="Polar residues" evidence="8">
    <location>
        <begin position="19"/>
        <end position="29"/>
    </location>
</feature>
<evidence type="ECO:0000256" key="2">
    <source>
        <dbReference type="ARBA" id="ARBA00004555"/>
    </source>
</evidence>
<feature type="region of interest" description="Disordered" evidence="8">
    <location>
        <begin position="1"/>
        <end position="35"/>
    </location>
</feature>
<evidence type="ECO:0000256" key="5">
    <source>
        <dbReference type="ARBA" id="ARBA00022490"/>
    </source>
</evidence>
<dbReference type="GO" id="GO:0005794">
    <property type="term" value="C:Golgi apparatus"/>
    <property type="evidence" value="ECO:0007669"/>
    <property type="project" value="UniProtKB-SubCell"/>
</dbReference>